<evidence type="ECO:0000256" key="1">
    <source>
        <dbReference type="SAM" id="MobiDB-lite"/>
    </source>
</evidence>
<dbReference type="PANTHER" id="PTHR33246:SF51">
    <property type="entry name" value="MYB_SANT-LIKE DOMAIN-CONTAINING PROTEIN"/>
    <property type="match status" value="1"/>
</dbReference>
<dbReference type="Proteomes" id="UP000325313">
    <property type="component" value="Unassembled WGS sequence"/>
</dbReference>
<feature type="compositionally biased region" description="Polar residues" evidence="1">
    <location>
        <begin position="116"/>
        <end position="136"/>
    </location>
</feature>
<accession>A0A5B0PAK4</accession>
<feature type="compositionally biased region" description="Polar residues" evidence="1">
    <location>
        <begin position="166"/>
        <end position="176"/>
    </location>
</feature>
<dbReference type="AlphaFoldDB" id="A0A5B0PAK4"/>
<protein>
    <submittedName>
        <fullName evidence="2">Uncharacterized protein</fullName>
    </submittedName>
</protein>
<dbReference type="EMBL" id="VDEP01000348">
    <property type="protein sequence ID" value="KAA1098635.1"/>
    <property type="molecule type" value="Genomic_DNA"/>
</dbReference>
<name>A0A5B0PAK4_PUCGR</name>
<evidence type="ECO:0000313" key="2">
    <source>
        <dbReference type="EMBL" id="KAA1098635.1"/>
    </source>
</evidence>
<reference evidence="2 3" key="1">
    <citation type="submission" date="2019-05" db="EMBL/GenBank/DDBJ databases">
        <title>Emergence of the Ug99 lineage of the wheat stem rust pathogen through somatic hybridization.</title>
        <authorList>
            <person name="Li F."/>
            <person name="Upadhyaya N.M."/>
            <person name="Sperschneider J."/>
            <person name="Matny O."/>
            <person name="Nguyen-Phuc H."/>
            <person name="Mago R."/>
            <person name="Raley C."/>
            <person name="Miller M.E."/>
            <person name="Silverstein K.A.T."/>
            <person name="Henningsen E."/>
            <person name="Hirsch C.D."/>
            <person name="Visser B."/>
            <person name="Pretorius Z.A."/>
            <person name="Steffenson B.J."/>
            <person name="Schwessinger B."/>
            <person name="Dodds P.N."/>
            <person name="Figueroa M."/>
        </authorList>
    </citation>
    <scope>NUCLEOTIDE SEQUENCE [LARGE SCALE GENOMIC DNA]</scope>
    <source>
        <strain evidence="2 3">Ug99</strain>
    </source>
</reference>
<feature type="compositionally biased region" description="Low complexity" evidence="1">
    <location>
        <begin position="137"/>
        <end position="151"/>
    </location>
</feature>
<evidence type="ECO:0000313" key="3">
    <source>
        <dbReference type="Proteomes" id="UP000325313"/>
    </source>
</evidence>
<gene>
    <name evidence="2" type="ORF">PGTUg99_006172</name>
</gene>
<proteinExistence type="predicted"/>
<sequence>MDAIFGAKPNVTPCMQYDSVDGSNLYGSSDGSSAEVVYLGWDESQCAGEEVKTCMCDSAKTTMCDGGNDNPDSSEDLPADLLGQNLLGVEPTKRAMASLQVSPAGNSSGIDIPNESDCSLNNRRPQSRVPSALTNRSAGASNAENTTNSNTRLRNVLTPDNEGPPRSQSQGSQAKSTLAGAFERTTDSKLGQFERQVEKQMTWEREKFNLQKDKDERNHK</sequence>
<organism evidence="2 3">
    <name type="scientific">Puccinia graminis f. sp. tritici</name>
    <dbReference type="NCBI Taxonomy" id="56615"/>
    <lineage>
        <taxon>Eukaryota</taxon>
        <taxon>Fungi</taxon>
        <taxon>Dikarya</taxon>
        <taxon>Basidiomycota</taxon>
        <taxon>Pucciniomycotina</taxon>
        <taxon>Pucciniomycetes</taxon>
        <taxon>Pucciniales</taxon>
        <taxon>Pucciniaceae</taxon>
        <taxon>Puccinia</taxon>
    </lineage>
</organism>
<dbReference type="PANTHER" id="PTHR33246">
    <property type="entry name" value="CCHC-TYPE DOMAIN-CONTAINING PROTEIN"/>
    <property type="match status" value="1"/>
</dbReference>
<feature type="region of interest" description="Disordered" evidence="1">
    <location>
        <begin position="101"/>
        <end position="193"/>
    </location>
</feature>
<comment type="caution">
    <text evidence="2">The sequence shown here is derived from an EMBL/GenBank/DDBJ whole genome shotgun (WGS) entry which is preliminary data.</text>
</comment>